<reference evidence="1 2" key="1">
    <citation type="submission" date="2017-03" db="EMBL/GenBank/DDBJ databases">
        <title>Genome analysis of strain PAMC 26510.</title>
        <authorList>
            <person name="Oh H.-M."/>
            <person name="Yang J.-A."/>
        </authorList>
    </citation>
    <scope>NUCLEOTIDE SEQUENCE [LARGE SCALE GENOMIC DNA]</scope>
    <source>
        <strain evidence="1 2">PAMC 26510</strain>
    </source>
</reference>
<comment type="caution">
    <text evidence="1">The sequence shown here is derived from an EMBL/GenBank/DDBJ whole genome shotgun (WGS) entry which is preliminary data.</text>
</comment>
<dbReference type="AlphaFoldDB" id="A0A242M5M4"/>
<dbReference type="Proteomes" id="UP000194546">
    <property type="component" value="Unassembled WGS sequence"/>
</dbReference>
<evidence type="ECO:0000313" key="1">
    <source>
        <dbReference type="EMBL" id="OTP66488.1"/>
    </source>
</evidence>
<evidence type="ECO:0000313" key="2">
    <source>
        <dbReference type="Proteomes" id="UP000194546"/>
    </source>
</evidence>
<organism evidence="1 2">
    <name type="scientific">Caballeronia sordidicola</name>
    <name type="common">Burkholderia sordidicola</name>
    <dbReference type="NCBI Taxonomy" id="196367"/>
    <lineage>
        <taxon>Bacteria</taxon>
        <taxon>Pseudomonadati</taxon>
        <taxon>Pseudomonadota</taxon>
        <taxon>Betaproteobacteria</taxon>
        <taxon>Burkholderiales</taxon>
        <taxon>Burkholderiaceae</taxon>
        <taxon>Caballeronia</taxon>
    </lineage>
</organism>
<sequence>MDVGIGRLRHYAQCDRLVRELQRIGHELEFHEKVALSRSGCKARRCAFCDNAGLNDVAPRMSDLGSFSGLLAHNATPASTAGRAG</sequence>
<proteinExistence type="predicted"/>
<gene>
    <name evidence="1" type="ORF">PAMC26510_34735</name>
</gene>
<protein>
    <submittedName>
        <fullName evidence="1">Uncharacterized protein</fullName>
    </submittedName>
</protein>
<name>A0A242M5M4_CABSO</name>
<dbReference type="EMBL" id="NBTY01000200">
    <property type="protein sequence ID" value="OTP66488.1"/>
    <property type="molecule type" value="Genomic_DNA"/>
</dbReference>
<accession>A0A242M5M4</accession>